<dbReference type="CDD" id="cd00161">
    <property type="entry name" value="beta-trefoil_Ricin-like"/>
    <property type="match status" value="1"/>
</dbReference>
<keyword evidence="2" id="KW-0472">Membrane</keyword>
<evidence type="ECO:0000313" key="5">
    <source>
        <dbReference type="Proteomes" id="UP000624709"/>
    </source>
</evidence>
<feature type="domain" description="Ricin B lectin" evidence="3">
    <location>
        <begin position="334"/>
        <end position="508"/>
    </location>
</feature>
<keyword evidence="2" id="KW-0812">Transmembrane</keyword>
<reference evidence="4 5" key="1">
    <citation type="submission" date="2021-01" db="EMBL/GenBank/DDBJ databases">
        <title>Whole genome shotgun sequence of Actinoplanes palleronii NBRC 14916.</title>
        <authorList>
            <person name="Komaki H."/>
            <person name="Tamura T."/>
        </authorList>
    </citation>
    <scope>NUCLEOTIDE SEQUENCE [LARGE SCALE GENOMIC DNA]</scope>
    <source>
        <strain evidence="4 5">NBRC 14916</strain>
    </source>
</reference>
<feature type="region of interest" description="Disordered" evidence="1">
    <location>
        <begin position="1"/>
        <end position="31"/>
    </location>
</feature>
<feature type="transmembrane region" description="Helical" evidence="2">
    <location>
        <begin position="36"/>
        <end position="56"/>
    </location>
</feature>
<feature type="domain" description="Ricin B lectin" evidence="3">
    <location>
        <begin position="178"/>
        <end position="324"/>
    </location>
</feature>
<comment type="caution">
    <text evidence="4">The sequence shown here is derived from an EMBL/GenBank/DDBJ whole genome shotgun (WGS) entry which is preliminary data.</text>
</comment>
<dbReference type="SMART" id="SM00458">
    <property type="entry name" value="RICIN"/>
    <property type="match status" value="2"/>
</dbReference>
<keyword evidence="5" id="KW-1185">Reference proteome</keyword>
<protein>
    <recommendedName>
        <fullName evidence="3">Ricin B lectin domain-containing protein</fullName>
    </recommendedName>
</protein>
<evidence type="ECO:0000256" key="2">
    <source>
        <dbReference type="SAM" id="Phobius"/>
    </source>
</evidence>
<evidence type="ECO:0000313" key="4">
    <source>
        <dbReference type="EMBL" id="GIE73097.1"/>
    </source>
</evidence>
<dbReference type="Pfam" id="PF00652">
    <property type="entry name" value="Ricin_B_lectin"/>
    <property type="match status" value="1"/>
</dbReference>
<proteinExistence type="predicted"/>
<dbReference type="EMBL" id="BOMS01000164">
    <property type="protein sequence ID" value="GIE73097.1"/>
    <property type="molecule type" value="Genomic_DNA"/>
</dbReference>
<evidence type="ECO:0000259" key="3">
    <source>
        <dbReference type="SMART" id="SM00458"/>
    </source>
</evidence>
<organism evidence="4 5">
    <name type="scientific">Actinoplanes palleronii</name>
    <dbReference type="NCBI Taxonomy" id="113570"/>
    <lineage>
        <taxon>Bacteria</taxon>
        <taxon>Bacillati</taxon>
        <taxon>Actinomycetota</taxon>
        <taxon>Actinomycetes</taxon>
        <taxon>Micromonosporales</taxon>
        <taxon>Micromonosporaceae</taxon>
        <taxon>Actinoplanes</taxon>
    </lineage>
</organism>
<dbReference type="Proteomes" id="UP000624709">
    <property type="component" value="Unassembled WGS sequence"/>
</dbReference>
<dbReference type="InterPro" id="IPR035992">
    <property type="entry name" value="Ricin_B-like_lectins"/>
</dbReference>
<keyword evidence="2" id="KW-1133">Transmembrane helix</keyword>
<accession>A0ABQ4BQZ9</accession>
<evidence type="ECO:0000256" key="1">
    <source>
        <dbReference type="SAM" id="MobiDB-lite"/>
    </source>
</evidence>
<dbReference type="SUPFAM" id="SSF50370">
    <property type="entry name" value="Ricin B-like lectins"/>
    <property type="match status" value="1"/>
</dbReference>
<gene>
    <name evidence="4" type="ORF">Apa02nite_092050</name>
</gene>
<sequence>MKLSLQRRDEGQRRDDEGRRRDGGGQRRDDEGSLPMAMLVITVVMSLSAIMVPIVLRQIKSTQNLAERNTALNAAQAGLDMMMARVRAAADPDKLDGYLENLPPCSLVGDAGVSDTGTKLTYAVTLVYRDQDGKDLTTCPTTDVPATAVVTSVGGDGSVKRTLTATYVFSTSNTNIPGGQIRISSSTLGNQCMDSGSSKAPVNGSAVLMAPCDGSSRQQFGYTPDLYLKLINSDTTGASDGMCLYAGATHQSGNALVFQPCPTVRTTTFQWSLDGNSVFHSTSTASKAESGTCVNVTSPGSTTTRSVTLGSCSAGATTSIFRSATGVGAGMAGDSTNQLVNYAQFSRCLDVTGKSMSATYMIAWFCKQDPGGVVDFNQQWVHPTPVFPAVTATGPIIVNNTNATSNSKNGTAANNYCLKTPGTATSTSWVTVVSCTTAAVQAQQALTWTVYHDTGDYGTSYRIKDYKGYCLQPTDQASGVANDFHGDGTSKVKVAVCNKSELQKWNAPPNVNQPTPLTDLTEQ</sequence>
<dbReference type="PROSITE" id="PS50231">
    <property type="entry name" value="RICIN_B_LECTIN"/>
    <property type="match status" value="2"/>
</dbReference>
<dbReference type="Gene3D" id="2.80.10.50">
    <property type="match status" value="2"/>
</dbReference>
<dbReference type="InterPro" id="IPR000772">
    <property type="entry name" value="Ricin_B_lectin"/>
</dbReference>
<dbReference type="RefSeq" id="WP_203830746.1">
    <property type="nucleotide sequence ID" value="NZ_BAAATY010000017.1"/>
</dbReference>
<name>A0ABQ4BQZ9_9ACTN</name>